<evidence type="ECO:0000313" key="2">
    <source>
        <dbReference type="EMBL" id="TJZ75934.1"/>
    </source>
</evidence>
<dbReference type="Proteomes" id="UP000305109">
    <property type="component" value="Unassembled WGS sequence"/>
</dbReference>
<gene>
    <name evidence="2" type="ORF">FCG67_18070</name>
</gene>
<comment type="caution">
    <text evidence="2">The sequence shown here is derived from an EMBL/GenBank/DDBJ whole genome shotgun (WGS) entry which is preliminary data.</text>
</comment>
<dbReference type="Pfam" id="PF13460">
    <property type="entry name" value="NAD_binding_10"/>
    <property type="match status" value="1"/>
</dbReference>
<dbReference type="PANTHER" id="PTHR15020:SF50">
    <property type="entry name" value="UPF0659 PROTEIN YMR090W"/>
    <property type="match status" value="1"/>
</dbReference>
<dbReference type="Gene3D" id="3.40.50.720">
    <property type="entry name" value="NAD(P)-binding Rossmann-like Domain"/>
    <property type="match status" value="1"/>
</dbReference>
<dbReference type="SUPFAM" id="SSF51735">
    <property type="entry name" value="NAD(P)-binding Rossmann-fold domains"/>
    <property type="match status" value="1"/>
</dbReference>
<proteinExistence type="predicted"/>
<dbReference type="InterPro" id="IPR016040">
    <property type="entry name" value="NAD(P)-bd_dom"/>
</dbReference>
<feature type="domain" description="NAD(P)-binding" evidence="1">
    <location>
        <begin position="22"/>
        <end position="214"/>
    </location>
</feature>
<accession>A0ABY2RG75</accession>
<name>A0ABY2RG75_9NOCA</name>
<organism evidence="2 3">
    <name type="scientific">Rhodococcus oryzae</name>
    <dbReference type="NCBI Taxonomy" id="2571143"/>
    <lineage>
        <taxon>Bacteria</taxon>
        <taxon>Bacillati</taxon>
        <taxon>Actinomycetota</taxon>
        <taxon>Actinomycetes</taxon>
        <taxon>Mycobacteriales</taxon>
        <taxon>Nocardiaceae</taxon>
        <taxon>Rhodococcus</taxon>
    </lineage>
</organism>
<reference evidence="2 3" key="1">
    <citation type="submission" date="2019-04" db="EMBL/GenBank/DDBJ databases">
        <title>Rhodococcus oryzae sp. nov., a novel actinomycete isolated from rhizosphere soil of rice (Oryza sativa L.).</title>
        <authorList>
            <person name="Li C."/>
        </authorList>
    </citation>
    <scope>NUCLEOTIDE SEQUENCE [LARGE SCALE GENOMIC DNA]</scope>
    <source>
        <strain evidence="2 3">NEAU-CX67</strain>
    </source>
</reference>
<evidence type="ECO:0000313" key="3">
    <source>
        <dbReference type="Proteomes" id="UP000305109"/>
    </source>
</evidence>
<dbReference type="InterPro" id="IPR036291">
    <property type="entry name" value="NAD(P)-bd_dom_sf"/>
</dbReference>
<dbReference type="PANTHER" id="PTHR15020">
    <property type="entry name" value="FLAVIN REDUCTASE-RELATED"/>
    <property type="match status" value="1"/>
</dbReference>
<keyword evidence="3" id="KW-1185">Reference proteome</keyword>
<sequence length="225" mass="24219">MIQWYESFTAAIGVAMDLLMAGVTGGTGKLALERALDAGHRVVAVARRPEAVAARQGLRVIGGDVLQGGQWQSEVGDCRAVLSCLGNTDRKHPTAVYSQGTANLLDSLAGGQERRLVCLSSAGLEIAPGTPWAQRTVTRLVIQPRFRHGYADMARMEEFVSAQDVRWTIIRPPMLTDAASAGEARAAVNRHLEKPRSISRAALADYAVRILEDPTTWKGTVEVSA</sequence>
<protein>
    <submittedName>
        <fullName evidence="2">NAD-dependent epimerase/dehydratase family protein</fullName>
    </submittedName>
</protein>
<dbReference type="EMBL" id="SUMD01000009">
    <property type="protein sequence ID" value="TJZ75934.1"/>
    <property type="molecule type" value="Genomic_DNA"/>
</dbReference>
<evidence type="ECO:0000259" key="1">
    <source>
        <dbReference type="Pfam" id="PF13460"/>
    </source>
</evidence>